<evidence type="ECO:0000256" key="1">
    <source>
        <dbReference type="ARBA" id="ARBA00006817"/>
    </source>
</evidence>
<dbReference type="EMBL" id="JANUXY010000003">
    <property type="protein sequence ID" value="MCS4486060.1"/>
    <property type="molecule type" value="Genomic_DNA"/>
</dbReference>
<dbReference type="Proteomes" id="UP001205609">
    <property type="component" value="Unassembled WGS sequence"/>
</dbReference>
<evidence type="ECO:0000259" key="2">
    <source>
        <dbReference type="Pfam" id="PF08327"/>
    </source>
</evidence>
<dbReference type="InterPro" id="IPR023393">
    <property type="entry name" value="START-like_dom_sf"/>
</dbReference>
<accession>A0ABT2F2H2</accession>
<evidence type="ECO:0000313" key="3">
    <source>
        <dbReference type="EMBL" id="MCS4486060.1"/>
    </source>
</evidence>
<sequence>MQNESVEIELVRLMKTTPEKAYDAWVEPDQMKQWLMTTPRTNVSVYSDATEGGTYEIRDVRQGKEREVTGTYERLVPHEHICLTIQMPALSDEADVIHVNFEERSPGITQMTFHYTSVLKKLRSVSTLAYKQEKKAYHDHTAHGFELMFDTLQAYLERDNDSYQKHLG</sequence>
<dbReference type="SUPFAM" id="SSF55961">
    <property type="entry name" value="Bet v1-like"/>
    <property type="match status" value="1"/>
</dbReference>
<dbReference type="InterPro" id="IPR013538">
    <property type="entry name" value="ASHA1/2-like_C"/>
</dbReference>
<evidence type="ECO:0000313" key="4">
    <source>
        <dbReference type="Proteomes" id="UP001205609"/>
    </source>
</evidence>
<name>A0ABT2F2H2_9STAP</name>
<dbReference type="RefSeq" id="WP_259199159.1">
    <property type="nucleotide sequence ID" value="NZ_JANUXY010000003.1"/>
</dbReference>
<dbReference type="Gene3D" id="3.30.530.20">
    <property type="match status" value="1"/>
</dbReference>
<dbReference type="CDD" id="cd07814">
    <property type="entry name" value="SRPBCC_CalC_Aha1-like"/>
    <property type="match status" value="1"/>
</dbReference>
<gene>
    <name evidence="3" type="ORF">NXS11_04030</name>
</gene>
<comment type="similarity">
    <text evidence="1">Belongs to the AHA1 family.</text>
</comment>
<protein>
    <submittedName>
        <fullName evidence="3">SRPBCC domain-containing protein</fullName>
    </submittedName>
</protein>
<organism evidence="3 4">
    <name type="scientific">Staphylococcus americanisciuri</name>
    <dbReference type="NCBI Taxonomy" id="2973940"/>
    <lineage>
        <taxon>Bacteria</taxon>
        <taxon>Bacillati</taxon>
        <taxon>Bacillota</taxon>
        <taxon>Bacilli</taxon>
        <taxon>Bacillales</taxon>
        <taxon>Staphylococcaceae</taxon>
        <taxon>Staphylococcus</taxon>
    </lineage>
</organism>
<comment type="caution">
    <text evidence="3">The sequence shown here is derived from an EMBL/GenBank/DDBJ whole genome shotgun (WGS) entry which is preliminary data.</text>
</comment>
<feature type="domain" description="Activator of Hsp90 ATPase homologue 1/2-like C-terminal" evidence="2">
    <location>
        <begin position="15"/>
        <end position="157"/>
    </location>
</feature>
<proteinExistence type="inferred from homology"/>
<reference evidence="3 4" key="1">
    <citation type="journal article" date="2023" name="Int. J. Syst. Evol. Microbiol.">
        <title>Streptococcus sciuri sp. nov., Staphylococcus marylandisciuri sp. nov. and Staphylococcus americanisciuri sp. nov., isolated from faeces of eastern grey squirrel (Sciurus carolinensis).</title>
        <authorList>
            <person name="Volokhov D.V."/>
            <person name="Zagorodnyaya T.A."/>
            <person name="Furtak V.A."/>
            <person name="Nattanmai G."/>
            <person name="Randall L."/>
            <person name="Jose S."/>
            <person name="Gao Y."/>
            <person name="Eisenberg T."/>
            <person name="Delmonte P."/>
            <person name="Blom J."/>
            <person name="Mitchell K.K."/>
        </authorList>
    </citation>
    <scope>NUCLEOTIDE SEQUENCE [LARGE SCALE GENOMIC DNA]</scope>
    <source>
        <strain evidence="3 4">GRT3</strain>
    </source>
</reference>
<dbReference type="Pfam" id="PF08327">
    <property type="entry name" value="AHSA1"/>
    <property type="match status" value="1"/>
</dbReference>
<keyword evidence="4" id="KW-1185">Reference proteome</keyword>